<evidence type="ECO:0000256" key="1">
    <source>
        <dbReference type="ARBA" id="ARBA00022598"/>
    </source>
</evidence>
<dbReference type="InterPro" id="IPR029319">
    <property type="entry name" value="DNA_ligase_OB"/>
</dbReference>
<proteinExistence type="predicted"/>
<protein>
    <submittedName>
        <fullName evidence="6">DNA ligase</fullName>
    </submittedName>
</protein>
<dbReference type="InterPro" id="IPR016059">
    <property type="entry name" value="DNA_ligase_ATP-dep_CS"/>
</dbReference>
<keyword evidence="7" id="KW-1185">Reference proteome</keyword>
<evidence type="ECO:0000313" key="6">
    <source>
        <dbReference type="EMBL" id="MBC5850957.1"/>
    </source>
</evidence>
<dbReference type="GO" id="GO:0006260">
    <property type="term" value="P:DNA replication"/>
    <property type="evidence" value="ECO:0007669"/>
    <property type="project" value="UniProtKB-KW"/>
</dbReference>
<sequence>MSYKISLITASLLLIAPTITITPVWSADYQPLPIVYAKEYRQGIELGDYWQSEKLDGIRAIWDGQQLTTRNGYPIHAPSWFTEPLPSYPLEGELWAGREQFSLVQQTVLDRQPSDVAWQKINFMLFDVPEMEGNFRIRYQHLIEITTNIGAKYIQYIVHQPIESEQTLFADLETLFTLGGEGLMLRRVAADYQAGRSDDLLKLKKHQDAEAQVIGYRPGKGKYTDMVGALIVRTDDGIEFAIGSGLTDRLRQSPPEIGCLITYQYNGYTESGIPRFARFMRNREVVC</sequence>
<dbReference type="NCBIfam" id="NF006592">
    <property type="entry name" value="PRK09125.1"/>
    <property type="match status" value="1"/>
</dbReference>
<gene>
    <name evidence="6" type="ORF">H8Q88_08255</name>
</gene>
<evidence type="ECO:0000256" key="2">
    <source>
        <dbReference type="ARBA" id="ARBA00022705"/>
    </source>
</evidence>
<dbReference type="CDD" id="cd07896">
    <property type="entry name" value="Adenylation_kDNA_ligase_like"/>
    <property type="match status" value="1"/>
</dbReference>
<dbReference type="PROSITE" id="PS00333">
    <property type="entry name" value="DNA_LIGASE_A2"/>
    <property type="match status" value="1"/>
</dbReference>
<dbReference type="GO" id="GO:0003909">
    <property type="term" value="F:DNA ligase activity"/>
    <property type="evidence" value="ECO:0007669"/>
    <property type="project" value="InterPro"/>
</dbReference>
<dbReference type="Gene3D" id="3.30.470.30">
    <property type="entry name" value="DNA ligase/mRNA capping enzyme"/>
    <property type="match status" value="1"/>
</dbReference>
<dbReference type="CDD" id="cd08041">
    <property type="entry name" value="OBF_kDNA_ligase_like"/>
    <property type="match status" value="1"/>
</dbReference>
<evidence type="ECO:0000259" key="5">
    <source>
        <dbReference type="Pfam" id="PF14743"/>
    </source>
</evidence>
<dbReference type="EMBL" id="JACRUP010000004">
    <property type="protein sequence ID" value="MBC5850957.1"/>
    <property type="molecule type" value="Genomic_DNA"/>
</dbReference>
<evidence type="ECO:0000256" key="4">
    <source>
        <dbReference type="ARBA" id="ARBA00023204"/>
    </source>
</evidence>
<reference evidence="6" key="1">
    <citation type="submission" date="2020-08" db="EMBL/GenBank/DDBJ databases">
        <title>Genome Sequencing and Pan-Genome Analysis of Migratory bird Vibrio Strains, Inner Mongolia.</title>
        <authorList>
            <person name="Zheng L."/>
        </authorList>
    </citation>
    <scope>NUCLEOTIDE SEQUENCE</scope>
    <source>
        <strain evidence="6">M13F</strain>
    </source>
</reference>
<dbReference type="AlphaFoldDB" id="A0A9X0R7D2"/>
<evidence type="ECO:0000256" key="3">
    <source>
        <dbReference type="ARBA" id="ARBA00022763"/>
    </source>
</evidence>
<comment type="caution">
    <text evidence="6">The sequence shown here is derived from an EMBL/GenBank/DDBJ whole genome shotgun (WGS) entry which is preliminary data.</text>
</comment>
<accession>A0A9X0R7D2</accession>
<dbReference type="GO" id="GO:0006281">
    <property type="term" value="P:DNA repair"/>
    <property type="evidence" value="ECO:0007669"/>
    <property type="project" value="UniProtKB-KW"/>
</dbReference>
<dbReference type="PANTHER" id="PTHR47810">
    <property type="entry name" value="DNA LIGASE"/>
    <property type="match status" value="1"/>
</dbReference>
<dbReference type="Pfam" id="PF14743">
    <property type="entry name" value="DNA_ligase_OB_2"/>
    <property type="match status" value="1"/>
</dbReference>
<dbReference type="InterPro" id="IPR012340">
    <property type="entry name" value="NA-bd_OB-fold"/>
</dbReference>
<organism evidence="6 7">
    <name type="scientific">Vibrio metschnikovii</name>
    <dbReference type="NCBI Taxonomy" id="28172"/>
    <lineage>
        <taxon>Bacteria</taxon>
        <taxon>Pseudomonadati</taxon>
        <taxon>Pseudomonadota</taxon>
        <taxon>Gammaproteobacteria</taxon>
        <taxon>Vibrionales</taxon>
        <taxon>Vibrionaceae</taxon>
        <taxon>Vibrio</taxon>
    </lineage>
</organism>
<dbReference type="PANTHER" id="PTHR47810:SF1">
    <property type="entry name" value="DNA LIGASE B"/>
    <property type="match status" value="1"/>
</dbReference>
<dbReference type="Gene3D" id="3.30.1490.70">
    <property type="match status" value="1"/>
</dbReference>
<evidence type="ECO:0000313" key="7">
    <source>
        <dbReference type="Proteomes" id="UP000615796"/>
    </source>
</evidence>
<dbReference type="Proteomes" id="UP000615796">
    <property type="component" value="Unassembled WGS sequence"/>
</dbReference>
<keyword evidence="3" id="KW-0227">DNA damage</keyword>
<feature type="domain" description="DNA ligase OB-like" evidence="5">
    <location>
        <begin position="218"/>
        <end position="283"/>
    </location>
</feature>
<keyword evidence="1 6" id="KW-0436">Ligase</keyword>
<keyword evidence="4" id="KW-0234">DNA repair</keyword>
<dbReference type="RefSeq" id="WP_187025819.1">
    <property type="nucleotide sequence ID" value="NZ_JACRUP010000004.1"/>
</dbReference>
<dbReference type="Gene3D" id="2.40.50.140">
    <property type="entry name" value="Nucleic acid-binding proteins"/>
    <property type="match status" value="1"/>
</dbReference>
<name>A0A9X0R7D2_VIBME</name>
<dbReference type="SUPFAM" id="SSF56091">
    <property type="entry name" value="DNA ligase/mRNA capping enzyme, catalytic domain"/>
    <property type="match status" value="1"/>
</dbReference>
<keyword evidence="2" id="KW-0235">DNA replication</keyword>
<dbReference type="InterPro" id="IPR050326">
    <property type="entry name" value="NAD_dep_DNA_ligaseB"/>
</dbReference>
<dbReference type="SUPFAM" id="SSF50249">
    <property type="entry name" value="Nucleic acid-binding proteins"/>
    <property type="match status" value="1"/>
</dbReference>